<feature type="compositionally biased region" description="Basic residues" evidence="7">
    <location>
        <begin position="64"/>
        <end position="75"/>
    </location>
</feature>
<feature type="compositionally biased region" description="Low complexity" evidence="7">
    <location>
        <begin position="43"/>
        <end position="54"/>
    </location>
</feature>
<dbReference type="Proteomes" id="UP000001593">
    <property type="component" value="Unassembled WGS sequence"/>
</dbReference>
<dbReference type="InParanoid" id="A7SSD8"/>
<dbReference type="Pfam" id="PF07962">
    <property type="entry name" value="Swi3"/>
    <property type="match status" value="1"/>
</dbReference>
<name>A7SSD8_NEMVE</name>
<keyword evidence="5 6" id="KW-0131">Cell cycle</keyword>
<dbReference type="GO" id="GO:0031297">
    <property type="term" value="P:replication fork processing"/>
    <property type="evidence" value="ECO:0007669"/>
    <property type="project" value="UniProtKB-UniRule"/>
</dbReference>
<dbReference type="InterPro" id="IPR040038">
    <property type="entry name" value="TIPIN/Csm3/Swi3"/>
</dbReference>
<keyword evidence="10" id="KW-1185">Reference proteome</keyword>
<reference evidence="9 10" key="1">
    <citation type="journal article" date="2007" name="Science">
        <title>Sea anemone genome reveals ancestral eumetazoan gene repertoire and genomic organization.</title>
        <authorList>
            <person name="Putnam N.H."/>
            <person name="Srivastava M."/>
            <person name="Hellsten U."/>
            <person name="Dirks B."/>
            <person name="Chapman J."/>
            <person name="Salamov A."/>
            <person name="Terry A."/>
            <person name="Shapiro H."/>
            <person name="Lindquist E."/>
            <person name="Kapitonov V.V."/>
            <person name="Jurka J."/>
            <person name="Genikhovich G."/>
            <person name="Grigoriev I.V."/>
            <person name="Lucas S.M."/>
            <person name="Steele R.E."/>
            <person name="Finnerty J.R."/>
            <person name="Technau U."/>
            <person name="Martindale M.Q."/>
            <person name="Rokhsar D.S."/>
        </authorList>
    </citation>
    <scope>NUCLEOTIDE SEQUENCE [LARGE SCALE GENOMIC DNA]</scope>
    <source>
        <strain evidence="10">CH2 X CH6</strain>
    </source>
</reference>
<dbReference type="HOGENOM" id="CLU_2052382_0_0_1"/>
<evidence type="ECO:0000256" key="2">
    <source>
        <dbReference type="ARBA" id="ARBA00006075"/>
    </source>
</evidence>
<feature type="region of interest" description="Disordered" evidence="7">
    <location>
        <begin position="35"/>
        <end position="80"/>
    </location>
</feature>
<evidence type="ECO:0000313" key="9">
    <source>
        <dbReference type="EMBL" id="EDO33401.1"/>
    </source>
</evidence>
<evidence type="ECO:0000259" key="8">
    <source>
        <dbReference type="Pfam" id="PF07962"/>
    </source>
</evidence>
<accession>A7SSD8</accession>
<dbReference type="EMBL" id="DS469775">
    <property type="protein sequence ID" value="EDO33401.1"/>
    <property type="molecule type" value="Genomic_DNA"/>
</dbReference>
<dbReference type="GO" id="GO:0000076">
    <property type="term" value="P:DNA replication checkpoint signaling"/>
    <property type="evidence" value="ECO:0007669"/>
    <property type="project" value="UniProtKB-UniRule"/>
</dbReference>
<evidence type="ECO:0000256" key="1">
    <source>
        <dbReference type="ARBA" id="ARBA00004123"/>
    </source>
</evidence>
<dbReference type="GO" id="GO:0005634">
    <property type="term" value="C:nucleus"/>
    <property type="evidence" value="ECO:0007669"/>
    <property type="project" value="UniProtKB-SubCell"/>
</dbReference>
<dbReference type="PANTHER" id="PTHR13220:SF11">
    <property type="entry name" value="TIMELESS-INTERACTING PROTEIN"/>
    <property type="match status" value="1"/>
</dbReference>
<dbReference type="InterPro" id="IPR012923">
    <property type="entry name" value="Csm3"/>
</dbReference>
<dbReference type="PANTHER" id="PTHR13220">
    <property type="entry name" value="TIMELESS INTERACTING-RELATED"/>
    <property type="match status" value="1"/>
</dbReference>
<feature type="domain" description="Chromosome segregation in meiosis protein 3" evidence="8">
    <location>
        <begin position="79"/>
        <end position="109"/>
    </location>
</feature>
<evidence type="ECO:0000256" key="7">
    <source>
        <dbReference type="SAM" id="MobiDB-lite"/>
    </source>
</evidence>
<proteinExistence type="inferred from homology"/>
<comment type="subcellular location">
    <subcellularLocation>
        <location evidence="1 6">Nucleus</location>
    </subcellularLocation>
</comment>
<evidence type="ECO:0000256" key="3">
    <source>
        <dbReference type="ARBA" id="ARBA00022763"/>
    </source>
</evidence>
<evidence type="ECO:0000256" key="5">
    <source>
        <dbReference type="ARBA" id="ARBA00023306"/>
    </source>
</evidence>
<evidence type="ECO:0000256" key="6">
    <source>
        <dbReference type="RuleBase" id="RU366049"/>
    </source>
</evidence>
<protein>
    <recommendedName>
        <fullName evidence="6">TIMELESS-interacting protein</fullName>
    </recommendedName>
</protein>
<dbReference type="STRING" id="45351.A7SSD8"/>
<sequence length="120" mass="12985">MAAASGTITFEDDIAAEGGAENAIDDIFGDDDPFNIPEPLPALDPGDSLLGLDPSNEDDESKKSDKKKVAKKRSPMPRLNEARLCSDRGIPALVHLCDNIKFKGKGHEVLAVFYRIFLVS</sequence>
<comment type="function">
    <text evidence="6">Plays an important role in the control of DNA replication and the maintenance of replication fork stability.</text>
</comment>
<keyword evidence="4 6" id="KW-0539">Nucleus</keyword>
<organism evidence="9 10">
    <name type="scientific">Nematostella vectensis</name>
    <name type="common">Starlet sea anemone</name>
    <dbReference type="NCBI Taxonomy" id="45351"/>
    <lineage>
        <taxon>Eukaryota</taxon>
        <taxon>Metazoa</taxon>
        <taxon>Cnidaria</taxon>
        <taxon>Anthozoa</taxon>
        <taxon>Hexacorallia</taxon>
        <taxon>Actiniaria</taxon>
        <taxon>Edwardsiidae</taxon>
        <taxon>Nematostella</taxon>
    </lineage>
</organism>
<evidence type="ECO:0000313" key="10">
    <source>
        <dbReference type="Proteomes" id="UP000001593"/>
    </source>
</evidence>
<evidence type="ECO:0000256" key="4">
    <source>
        <dbReference type="ARBA" id="ARBA00023242"/>
    </source>
</evidence>
<gene>
    <name evidence="9" type="ORF">NEMVEDRAFT_v1g216722</name>
</gene>
<comment type="similarity">
    <text evidence="2 6">Belongs to the CSM3 family.</text>
</comment>
<keyword evidence="3 6" id="KW-0227">DNA damage</keyword>
<dbReference type="GO" id="GO:0006974">
    <property type="term" value="P:DNA damage response"/>
    <property type="evidence" value="ECO:0007669"/>
    <property type="project" value="UniProtKB-KW"/>
</dbReference>
<dbReference type="AlphaFoldDB" id="A7SSD8"/>